<feature type="transmembrane region" description="Helical" evidence="10">
    <location>
        <begin position="220"/>
        <end position="241"/>
    </location>
</feature>
<evidence type="ECO:0000256" key="7">
    <source>
        <dbReference type="ARBA" id="ARBA00022989"/>
    </source>
</evidence>
<dbReference type="AlphaFoldDB" id="A0A0G4I6J7"/>
<feature type="transmembrane region" description="Helical" evidence="10">
    <location>
        <begin position="306"/>
        <end position="324"/>
    </location>
</feature>
<evidence type="ECO:0000256" key="2">
    <source>
        <dbReference type="ARBA" id="ARBA00008066"/>
    </source>
</evidence>
<accession>A0A0G4I6J7</accession>
<evidence type="ECO:0000259" key="11">
    <source>
        <dbReference type="Pfam" id="PF01490"/>
    </source>
</evidence>
<comment type="subcellular location">
    <subcellularLocation>
        <location evidence="1">Vacuole membrane</location>
        <topology evidence="1">Multi-pass membrane protein</topology>
    </subcellularLocation>
</comment>
<protein>
    <recommendedName>
        <fullName evidence="11">Amino acid transporter transmembrane domain-containing protein</fullName>
    </recommendedName>
</protein>
<dbReference type="PANTHER" id="PTHR22950">
    <property type="entry name" value="AMINO ACID TRANSPORTER"/>
    <property type="match status" value="1"/>
</dbReference>
<dbReference type="PhylomeDB" id="A0A0G4I6J7"/>
<feature type="compositionally biased region" description="Polar residues" evidence="9">
    <location>
        <begin position="12"/>
        <end position="33"/>
    </location>
</feature>
<evidence type="ECO:0000256" key="10">
    <source>
        <dbReference type="SAM" id="Phobius"/>
    </source>
</evidence>
<keyword evidence="4" id="KW-0926">Vacuole</keyword>
<feature type="transmembrane region" description="Helical" evidence="10">
    <location>
        <begin position="184"/>
        <end position="205"/>
    </location>
</feature>
<evidence type="ECO:0000256" key="1">
    <source>
        <dbReference type="ARBA" id="ARBA00004128"/>
    </source>
</evidence>
<dbReference type="VEuPathDB" id="CryptoDB:Cvel_11387"/>
<dbReference type="GO" id="GO:0005290">
    <property type="term" value="F:L-histidine transmembrane transporter activity"/>
    <property type="evidence" value="ECO:0007669"/>
    <property type="project" value="TreeGrafter"/>
</dbReference>
<dbReference type="InterPro" id="IPR013057">
    <property type="entry name" value="AA_transpt_TM"/>
</dbReference>
<feature type="transmembrane region" description="Helical" evidence="10">
    <location>
        <begin position="364"/>
        <end position="381"/>
    </location>
</feature>
<comment type="similarity">
    <text evidence="2">Belongs to the amino acid/polyamine transporter 2 family.</text>
</comment>
<evidence type="ECO:0000256" key="9">
    <source>
        <dbReference type="SAM" id="MobiDB-lite"/>
    </source>
</evidence>
<evidence type="ECO:0000256" key="4">
    <source>
        <dbReference type="ARBA" id="ARBA00022554"/>
    </source>
</evidence>
<reference evidence="12" key="1">
    <citation type="submission" date="2014-11" db="EMBL/GenBank/DDBJ databases">
        <authorList>
            <person name="Otto D Thomas"/>
            <person name="Naeem Raeece"/>
        </authorList>
    </citation>
    <scope>NUCLEOTIDE SEQUENCE</scope>
</reference>
<feature type="transmembrane region" description="Helical" evidence="10">
    <location>
        <begin position="66"/>
        <end position="90"/>
    </location>
</feature>
<evidence type="ECO:0000256" key="5">
    <source>
        <dbReference type="ARBA" id="ARBA00022692"/>
    </source>
</evidence>
<gene>
    <name evidence="12" type="ORF">Cvel_11387</name>
</gene>
<keyword evidence="8 10" id="KW-0472">Membrane</keyword>
<dbReference type="GO" id="GO:0005313">
    <property type="term" value="F:L-glutamate transmembrane transporter activity"/>
    <property type="evidence" value="ECO:0007669"/>
    <property type="project" value="TreeGrafter"/>
</dbReference>
<feature type="compositionally biased region" description="Basic and acidic residues" evidence="9">
    <location>
        <begin position="476"/>
        <end position="501"/>
    </location>
</feature>
<feature type="transmembrane region" description="Helical" evidence="10">
    <location>
        <begin position="111"/>
        <end position="139"/>
    </location>
</feature>
<dbReference type="GO" id="GO:0005302">
    <property type="term" value="F:L-tyrosine transmembrane transporter activity"/>
    <property type="evidence" value="ECO:0007669"/>
    <property type="project" value="TreeGrafter"/>
</dbReference>
<dbReference type="EMBL" id="CDMZ01005300">
    <property type="protein sequence ID" value="CEM52606.1"/>
    <property type="molecule type" value="Genomic_DNA"/>
</dbReference>
<dbReference type="Pfam" id="PF01490">
    <property type="entry name" value="Aa_trans"/>
    <property type="match status" value="1"/>
</dbReference>
<evidence type="ECO:0000313" key="12">
    <source>
        <dbReference type="EMBL" id="CEM52606.1"/>
    </source>
</evidence>
<sequence>MKKGSEEAVAASKQTVTRHATDNGTELDQSEGQASSLPGFVTLLKKTIGGGIISAPLAFSELGVGAGVLLLCFATVLSCYGNYFLVACGAELREEGHRVSWSSIARKNFPWMGPLINLAIVLNEGGTATSYLILAGLTMESLAHDVFGISEGSFWATRVAWQSILFVGILTPLSFLRNITSLKYAAVIGNLSAVYLAVLAVVYVVSPPMGNEEASPDSVVVWKAVSVKDLGAVSVLIFALYNQSPVPQIYRESKETRVKHFAAKVTTAASLCSGVVTIVVALFAYLYLGKNTRADFILSYPVGDPAVVTARFAIVLIALAAFPIDIHPTRDSVLCLWRDARALFQRKPVEGDEESAPATTVEHILITSCLLGVSFVVAWFVSDLGFIFGIIGAVACTALMLHIPGILFWWQYRGKTRRTSDLSYVSGGFANTADGAEGRNSEAAVVEAMENGETPSPINDSVQAVEVIDDSSSQSGEEKEIKRQEGKIRMSEETGEKEGRKSHLSLPGGLSRAWLPFQRTMALCISVVGFSIMVISLVGISM</sequence>
<dbReference type="GO" id="GO:0061459">
    <property type="term" value="F:L-arginine transmembrane transporter activity"/>
    <property type="evidence" value="ECO:0007669"/>
    <property type="project" value="TreeGrafter"/>
</dbReference>
<feature type="region of interest" description="Disordered" evidence="9">
    <location>
        <begin position="1"/>
        <end position="33"/>
    </location>
</feature>
<evidence type="ECO:0000256" key="6">
    <source>
        <dbReference type="ARBA" id="ARBA00022970"/>
    </source>
</evidence>
<feature type="region of interest" description="Disordered" evidence="9">
    <location>
        <begin position="469"/>
        <end position="506"/>
    </location>
</feature>
<dbReference type="PANTHER" id="PTHR22950:SF678">
    <property type="entry name" value="VACUOLAR AMINO ACID TRANSPORTER 5-RELATED"/>
    <property type="match status" value="1"/>
</dbReference>
<evidence type="ECO:0000256" key="8">
    <source>
        <dbReference type="ARBA" id="ARBA00023136"/>
    </source>
</evidence>
<feature type="transmembrane region" description="Helical" evidence="10">
    <location>
        <begin position="387"/>
        <end position="410"/>
    </location>
</feature>
<keyword evidence="6" id="KW-0029">Amino-acid transport</keyword>
<proteinExistence type="inferred from homology"/>
<keyword evidence="3" id="KW-0813">Transport</keyword>
<name>A0A0G4I6J7_9ALVE</name>
<dbReference type="GO" id="GO:0015194">
    <property type="term" value="F:L-serine transmembrane transporter activity"/>
    <property type="evidence" value="ECO:0007669"/>
    <property type="project" value="TreeGrafter"/>
</dbReference>
<feature type="domain" description="Amino acid transporter transmembrane" evidence="11">
    <location>
        <begin position="34"/>
        <end position="410"/>
    </location>
</feature>
<dbReference type="GO" id="GO:0005774">
    <property type="term" value="C:vacuolar membrane"/>
    <property type="evidence" value="ECO:0007669"/>
    <property type="project" value="UniProtKB-SubCell"/>
</dbReference>
<evidence type="ECO:0000256" key="3">
    <source>
        <dbReference type="ARBA" id="ARBA00022448"/>
    </source>
</evidence>
<feature type="transmembrane region" description="Helical" evidence="10">
    <location>
        <begin position="159"/>
        <end position="177"/>
    </location>
</feature>
<organism evidence="12">
    <name type="scientific">Chromera velia CCMP2878</name>
    <dbReference type="NCBI Taxonomy" id="1169474"/>
    <lineage>
        <taxon>Eukaryota</taxon>
        <taxon>Sar</taxon>
        <taxon>Alveolata</taxon>
        <taxon>Colpodellida</taxon>
        <taxon>Chromeraceae</taxon>
        <taxon>Chromera</taxon>
    </lineage>
</organism>
<feature type="transmembrane region" description="Helical" evidence="10">
    <location>
        <begin position="520"/>
        <end position="540"/>
    </location>
</feature>
<keyword evidence="5 10" id="KW-0812">Transmembrane</keyword>
<dbReference type="GO" id="GO:0015189">
    <property type="term" value="F:L-lysine transmembrane transporter activity"/>
    <property type="evidence" value="ECO:0007669"/>
    <property type="project" value="TreeGrafter"/>
</dbReference>
<feature type="transmembrane region" description="Helical" evidence="10">
    <location>
        <begin position="261"/>
        <end position="286"/>
    </location>
</feature>
<keyword evidence="7 10" id="KW-1133">Transmembrane helix</keyword>